<reference evidence="1" key="1">
    <citation type="submission" date="2021-05" db="EMBL/GenBank/DDBJ databases">
        <title>A free-living protist that lacks canonical eukaryotic 1 DNA replication and segregation systems.</title>
        <authorList>
            <person name="Salas-Leiva D.E."/>
            <person name="Tromer E.C."/>
            <person name="Curtis B.A."/>
            <person name="Jerlstrom-Hultqvist J."/>
            <person name="Kolisko M."/>
            <person name="Yi Z."/>
            <person name="Salas-Leiva J.S."/>
            <person name="Gallot-Lavallee L."/>
            <person name="Kops G.J.P.L."/>
            <person name="Archibald J.M."/>
            <person name="Simpson A.G.B."/>
            <person name="Roger A.J."/>
        </authorList>
    </citation>
    <scope>NUCLEOTIDE SEQUENCE</scope>
    <source>
        <strain evidence="1">BICM</strain>
    </source>
</reference>
<sequence>MPVQGGREYALHQLLQNIPVVSGGQIPDGLRALLMRENLPSPDGAMYPIRLPAHARRATPSRASGPDRTRIRGSVSFPGKTKPAIFVPPSSLSLETHRSILQPGAVFSNATPGPLTLNLTILRLHEDNWTGVGRLHIESPARIAFAPSHGVSYTGPVVMHFVSFHSTSFLTRLPNADFHYDLSMWGELWRSLDEDGPFPYMSHTSTGPKAEYNPAKSNFLFFITHPIENSEVPIFLYGLVDKRTGGLTVIPVASGTWDDEEQPDLLATLSQDPVLLRAGASGLLASELV</sequence>
<name>A0A8J6AXW8_9EUKA</name>
<dbReference type="EMBL" id="JAHDYR010000067">
    <property type="protein sequence ID" value="KAG9389944.1"/>
    <property type="molecule type" value="Genomic_DNA"/>
</dbReference>
<dbReference type="AlphaFoldDB" id="A0A8J6AXW8"/>
<evidence type="ECO:0000313" key="1">
    <source>
        <dbReference type="EMBL" id="KAG9389944.1"/>
    </source>
</evidence>
<accession>A0A8J6AXW8</accession>
<evidence type="ECO:0000313" key="2">
    <source>
        <dbReference type="Proteomes" id="UP000717585"/>
    </source>
</evidence>
<proteinExistence type="predicted"/>
<comment type="caution">
    <text evidence="1">The sequence shown here is derived from an EMBL/GenBank/DDBJ whole genome shotgun (WGS) entry which is preliminary data.</text>
</comment>
<protein>
    <submittedName>
        <fullName evidence="1">Uncharacterized protein</fullName>
    </submittedName>
</protein>
<dbReference type="Proteomes" id="UP000717585">
    <property type="component" value="Unassembled WGS sequence"/>
</dbReference>
<keyword evidence="2" id="KW-1185">Reference proteome</keyword>
<gene>
    <name evidence="1" type="ORF">J8273_8631</name>
</gene>
<organism evidence="1 2">
    <name type="scientific">Carpediemonas membranifera</name>
    <dbReference type="NCBI Taxonomy" id="201153"/>
    <lineage>
        <taxon>Eukaryota</taxon>
        <taxon>Metamonada</taxon>
        <taxon>Carpediemonas-like organisms</taxon>
        <taxon>Carpediemonas</taxon>
    </lineage>
</organism>